<evidence type="ECO:0000313" key="2">
    <source>
        <dbReference type="EMBL" id="KAK7309478.1"/>
    </source>
</evidence>
<feature type="region of interest" description="Disordered" evidence="1">
    <location>
        <begin position="54"/>
        <end position="79"/>
    </location>
</feature>
<organism evidence="2 3">
    <name type="scientific">Clitoria ternatea</name>
    <name type="common">Butterfly pea</name>
    <dbReference type="NCBI Taxonomy" id="43366"/>
    <lineage>
        <taxon>Eukaryota</taxon>
        <taxon>Viridiplantae</taxon>
        <taxon>Streptophyta</taxon>
        <taxon>Embryophyta</taxon>
        <taxon>Tracheophyta</taxon>
        <taxon>Spermatophyta</taxon>
        <taxon>Magnoliopsida</taxon>
        <taxon>eudicotyledons</taxon>
        <taxon>Gunneridae</taxon>
        <taxon>Pentapetalae</taxon>
        <taxon>rosids</taxon>
        <taxon>fabids</taxon>
        <taxon>Fabales</taxon>
        <taxon>Fabaceae</taxon>
        <taxon>Papilionoideae</taxon>
        <taxon>50 kb inversion clade</taxon>
        <taxon>NPAAA clade</taxon>
        <taxon>indigoferoid/millettioid clade</taxon>
        <taxon>Phaseoleae</taxon>
        <taxon>Clitoria</taxon>
    </lineage>
</organism>
<keyword evidence="3" id="KW-1185">Reference proteome</keyword>
<gene>
    <name evidence="2" type="ORF">RJT34_06234</name>
</gene>
<proteinExistence type="predicted"/>
<dbReference type="Proteomes" id="UP001359559">
    <property type="component" value="Unassembled WGS sequence"/>
</dbReference>
<comment type="caution">
    <text evidence="2">The sequence shown here is derived from an EMBL/GenBank/DDBJ whole genome shotgun (WGS) entry which is preliminary data.</text>
</comment>
<sequence length="124" mass="13495">MNPQNEEVPLLNHFLISSSPRSSPFPDIPIASETIVMLSPLPTQDQDATPQDVFITPMEDSSPFSSAAEPSHVATRENPTCKLNEIRDMKGACGTETGNLKTPSCAFPCVPLIPPKVFFNRKAL</sequence>
<dbReference type="EMBL" id="JAYKXN010000002">
    <property type="protein sequence ID" value="KAK7309478.1"/>
    <property type="molecule type" value="Genomic_DNA"/>
</dbReference>
<dbReference type="AlphaFoldDB" id="A0AAN9K430"/>
<accession>A0AAN9K430</accession>
<evidence type="ECO:0000313" key="3">
    <source>
        <dbReference type="Proteomes" id="UP001359559"/>
    </source>
</evidence>
<protein>
    <submittedName>
        <fullName evidence="2">Uncharacterized protein</fullName>
    </submittedName>
</protein>
<reference evidence="2 3" key="1">
    <citation type="submission" date="2024-01" db="EMBL/GenBank/DDBJ databases">
        <title>The genomes of 5 underutilized Papilionoideae crops provide insights into root nodulation and disease resistance.</title>
        <authorList>
            <person name="Yuan L."/>
        </authorList>
    </citation>
    <scope>NUCLEOTIDE SEQUENCE [LARGE SCALE GENOMIC DNA]</scope>
    <source>
        <strain evidence="2">LY-2023</strain>
        <tissue evidence="2">Leaf</tissue>
    </source>
</reference>
<name>A0AAN9K430_CLITE</name>
<evidence type="ECO:0000256" key="1">
    <source>
        <dbReference type="SAM" id="MobiDB-lite"/>
    </source>
</evidence>